<keyword evidence="4" id="KW-1185">Reference proteome</keyword>
<sequence>MLLPWPYPDDEASHAGSGRPERDDEDIRLAALVAQRLSIDWTTRRQQIVVTVQNGVVILTGRVTDPYVRQAAGELAWDVQGVSDVCNALRLAGAGRSRG</sequence>
<proteinExistence type="predicted"/>
<dbReference type="RefSeq" id="WP_111135576.1">
    <property type="nucleotide sequence ID" value="NZ_POUB01000137.1"/>
</dbReference>
<feature type="region of interest" description="Disordered" evidence="1">
    <location>
        <begin position="1"/>
        <end position="23"/>
    </location>
</feature>
<evidence type="ECO:0000259" key="2">
    <source>
        <dbReference type="PROSITE" id="PS50914"/>
    </source>
</evidence>
<name>A0A2W2CNK9_9ACTN</name>
<evidence type="ECO:0000256" key="1">
    <source>
        <dbReference type="SAM" id="MobiDB-lite"/>
    </source>
</evidence>
<gene>
    <name evidence="3" type="ORF">C1I99_19030</name>
</gene>
<dbReference type="InterPro" id="IPR007055">
    <property type="entry name" value="BON_dom"/>
</dbReference>
<dbReference type="Pfam" id="PF04972">
    <property type="entry name" value="BON"/>
    <property type="match status" value="1"/>
</dbReference>
<dbReference type="AlphaFoldDB" id="A0A2W2CNK9"/>
<feature type="domain" description="BON" evidence="2">
    <location>
        <begin position="25"/>
        <end position="93"/>
    </location>
</feature>
<evidence type="ECO:0000313" key="4">
    <source>
        <dbReference type="Proteomes" id="UP000248749"/>
    </source>
</evidence>
<dbReference type="Proteomes" id="UP000248749">
    <property type="component" value="Unassembled WGS sequence"/>
</dbReference>
<dbReference type="Gene3D" id="3.30.1340.30">
    <property type="match status" value="1"/>
</dbReference>
<accession>A0A2W2CNK9</accession>
<dbReference type="EMBL" id="POUB01000137">
    <property type="protein sequence ID" value="PZF94744.1"/>
    <property type="molecule type" value="Genomic_DNA"/>
</dbReference>
<evidence type="ECO:0000313" key="3">
    <source>
        <dbReference type="EMBL" id="PZF94744.1"/>
    </source>
</evidence>
<organism evidence="3 4">
    <name type="scientific">Micromonospora deserti</name>
    <dbReference type="NCBI Taxonomy" id="2070366"/>
    <lineage>
        <taxon>Bacteria</taxon>
        <taxon>Bacillati</taxon>
        <taxon>Actinomycetota</taxon>
        <taxon>Actinomycetes</taxon>
        <taxon>Micromonosporales</taxon>
        <taxon>Micromonosporaceae</taxon>
        <taxon>Micromonospora</taxon>
    </lineage>
</organism>
<dbReference type="PROSITE" id="PS50914">
    <property type="entry name" value="BON"/>
    <property type="match status" value="1"/>
</dbReference>
<reference evidence="3 4" key="1">
    <citation type="submission" date="2018-01" db="EMBL/GenBank/DDBJ databases">
        <title>Draft genome sequence of Salinispora sp. 13K206.</title>
        <authorList>
            <person name="Sahin N."/>
            <person name="Saygin H."/>
            <person name="Ay H."/>
        </authorList>
    </citation>
    <scope>NUCLEOTIDE SEQUENCE [LARGE SCALE GENOMIC DNA]</scope>
    <source>
        <strain evidence="3 4">13K206</strain>
    </source>
</reference>
<dbReference type="OrthoDB" id="3403070at2"/>
<protein>
    <submittedName>
        <fullName evidence="3">Transporter</fullName>
    </submittedName>
</protein>
<comment type="caution">
    <text evidence="3">The sequence shown here is derived from an EMBL/GenBank/DDBJ whole genome shotgun (WGS) entry which is preliminary data.</text>
</comment>